<reference evidence="1" key="1">
    <citation type="submission" date="2013-11" db="EMBL/GenBank/DDBJ databases">
        <title>Comparative genomics of Ignicoccus.</title>
        <authorList>
            <person name="Podar M."/>
        </authorList>
    </citation>
    <scope>NUCLEOTIDE SEQUENCE</scope>
    <source>
        <strain evidence="1">DSM 13166</strain>
    </source>
</reference>
<proteinExistence type="predicted"/>
<evidence type="ECO:0000313" key="2">
    <source>
        <dbReference type="Proteomes" id="UP001063698"/>
    </source>
</evidence>
<dbReference type="AlphaFoldDB" id="A0A977KBH4"/>
<dbReference type="EMBL" id="CP006868">
    <property type="protein sequence ID" value="UXD22612.1"/>
    <property type="molecule type" value="Genomic_DNA"/>
</dbReference>
<sequence>MDYVKKAYNLILMNIYRSVVNSHKRFLSNKGEELVKVTERLEEIMSELNSRPEHVQMKKEMIKLVYKENFKRIKQDEEFMKKYSSFVSKLPDSPSLDDMCCVFKQQASGLLEWSFSFVPLPEEVIAFYPLLFHLPGEEVRSALEALSTRDFLPTLGLLAVIGLDLLRRMGVECDERNPLCKA</sequence>
<organism evidence="1 2">
    <name type="scientific">Ignicoccus pacificus DSM 13166</name>
    <dbReference type="NCBI Taxonomy" id="940294"/>
    <lineage>
        <taxon>Archaea</taxon>
        <taxon>Thermoproteota</taxon>
        <taxon>Thermoprotei</taxon>
        <taxon>Desulfurococcales</taxon>
        <taxon>Desulfurococcaceae</taxon>
        <taxon>Ignicoccus</taxon>
    </lineage>
</organism>
<protein>
    <submittedName>
        <fullName evidence="1">Uncharacterized protein</fullName>
    </submittedName>
</protein>
<dbReference type="KEGG" id="ipc:IPA_06705"/>
<name>A0A977KBH4_9CREN</name>
<accession>A0A977KBH4</accession>
<dbReference type="Proteomes" id="UP001063698">
    <property type="component" value="Chromosome"/>
</dbReference>
<evidence type="ECO:0000313" key="1">
    <source>
        <dbReference type="EMBL" id="UXD22612.1"/>
    </source>
</evidence>
<gene>
    <name evidence="1" type="ORF">IPA_06705</name>
</gene>
<keyword evidence="2" id="KW-1185">Reference proteome</keyword>